<gene>
    <name evidence="2" type="ORF">SAMN04488127_1555</name>
</gene>
<protein>
    <submittedName>
        <fullName evidence="2">Uncharacterized protein</fullName>
    </submittedName>
</protein>
<keyword evidence="1" id="KW-0472">Membrane</keyword>
<keyword evidence="1" id="KW-0812">Transmembrane</keyword>
<feature type="transmembrane region" description="Helical" evidence="1">
    <location>
        <begin position="55"/>
        <end position="76"/>
    </location>
</feature>
<feature type="transmembrane region" description="Helical" evidence="1">
    <location>
        <begin position="85"/>
        <end position="106"/>
    </location>
</feature>
<keyword evidence="3" id="KW-1185">Reference proteome</keyword>
<proteinExistence type="predicted"/>
<reference evidence="3" key="1">
    <citation type="submission" date="2016-10" db="EMBL/GenBank/DDBJ databases">
        <authorList>
            <person name="Varghese N."/>
            <person name="Submissions S."/>
        </authorList>
    </citation>
    <scope>NUCLEOTIDE SEQUENCE [LARGE SCALE GENOMIC DNA]</scope>
    <source>
        <strain evidence="3">CGMCC 1.6763</strain>
    </source>
</reference>
<evidence type="ECO:0000313" key="2">
    <source>
        <dbReference type="EMBL" id="SEJ30151.1"/>
    </source>
</evidence>
<feature type="transmembrane region" description="Helical" evidence="1">
    <location>
        <begin position="118"/>
        <end position="134"/>
    </location>
</feature>
<evidence type="ECO:0000256" key="1">
    <source>
        <dbReference type="SAM" id="Phobius"/>
    </source>
</evidence>
<sequence length="148" mass="17083">MNNNRLIGLFVSFLVILNGLFIGLELYKEAIRNQWASNQLKANVAYMELNTLNNWTVYIEFALSIYIITVAVWLMIKNQEFLKKILIVSALTQVVFLIVGWLLALYIDTAVFNLTQQLLGPSFIVGVLVVYQIIRHTWLNARTYQKVN</sequence>
<name>A0A1H6XM43_9BACL</name>
<evidence type="ECO:0000313" key="3">
    <source>
        <dbReference type="Proteomes" id="UP000199200"/>
    </source>
</evidence>
<keyword evidence="1" id="KW-1133">Transmembrane helix</keyword>
<dbReference type="RefSeq" id="WP_092051766.1">
    <property type="nucleotide sequence ID" value="NZ_FNZF01000002.1"/>
</dbReference>
<organism evidence="2 3">
    <name type="scientific">Bhargavaea ginsengi</name>
    <dbReference type="NCBI Taxonomy" id="426757"/>
    <lineage>
        <taxon>Bacteria</taxon>
        <taxon>Bacillati</taxon>
        <taxon>Bacillota</taxon>
        <taxon>Bacilli</taxon>
        <taxon>Bacillales</taxon>
        <taxon>Caryophanaceae</taxon>
        <taxon>Bhargavaea</taxon>
    </lineage>
</organism>
<dbReference type="AlphaFoldDB" id="A0A1H6XM43"/>
<dbReference type="OrthoDB" id="9915176at2"/>
<accession>A0A1H6XM43</accession>
<dbReference type="Proteomes" id="UP000199200">
    <property type="component" value="Unassembled WGS sequence"/>
</dbReference>
<dbReference type="EMBL" id="FNZF01000002">
    <property type="protein sequence ID" value="SEJ30151.1"/>
    <property type="molecule type" value="Genomic_DNA"/>
</dbReference>
<feature type="transmembrane region" description="Helical" evidence="1">
    <location>
        <begin position="7"/>
        <end position="27"/>
    </location>
</feature>